<dbReference type="EMBL" id="ML211000">
    <property type="protein sequence ID" value="TFK92366.1"/>
    <property type="molecule type" value="Genomic_DNA"/>
</dbReference>
<proteinExistence type="predicted"/>
<keyword evidence="2" id="KW-1185">Reference proteome</keyword>
<evidence type="ECO:0000313" key="2">
    <source>
        <dbReference type="Proteomes" id="UP000308197"/>
    </source>
</evidence>
<dbReference type="CDD" id="cd09917">
    <property type="entry name" value="F-box_SF"/>
    <property type="match status" value="1"/>
</dbReference>
<organism evidence="1 2">
    <name type="scientific">Polyporus arcularius HHB13444</name>
    <dbReference type="NCBI Taxonomy" id="1314778"/>
    <lineage>
        <taxon>Eukaryota</taxon>
        <taxon>Fungi</taxon>
        <taxon>Dikarya</taxon>
        <taxon>Basidiomycota</taxon>
        <taxon>Agaricomycotina</taxon>
        <taxon>Agaricomycetes</taxon>
        <taxon>Polyporales</taxon>
        <taxon>Polyporaceae</taxon>
        <taxon>Polyporus</taxon>
    </lineage>
</organism>
<evidence type="ECO:0000313" key="1">
    <source>
        <dbReference type="EMBL" id="TFK92366.1"/>
    </source>
</evidence>
<name>A0A5C3PRW8_9APHY</name>
<accession>A0A5C3PRW8</accession>
<protein>
    <recommendedName>
        <fullName evidence="3">F-box domain-containing protein</fullName>
    </recommendedName>
</protein>
<evidence type="ECO:0008006" key="3">
    <source>
        <dbReference type="Google" id="ProtNLM"/>
    </source>
</evidence>
<dbReference type="AlphaFoldDB" id="A0A5C3PRW8"/>
<reference evidence="1 2" key="1">
    <citation type="journal article" date="2019" name="Nat. Ecol. Evol.">
        <title>Megaphylogeny resolves global patterns of mushroom evolution.</title>
        <authorList>
            <person name="Varga T."/>
            <person name="Krizsan K."/>
            <person name="Foldi C."/>
            <person name="Dima B."/>
            <person name="Sanchez-Garcia M."/>
            <person name="Sanchez-Ramirez S."/>
            <person name="Szollosi G.J."/>
            <person name="Szarkandi J.G."/>
            <person name="Papp V."/>
            <person name="Albert L."/>
            <person name="Andreopoulos W."/>
            <person name="Angelini C."/>
            <person name="Antonin V."/>
            <person name="Barry K.W."/>
            <person name="Bougher N.L."/>
            <person name="Buchanan P."/>
            <person name="Buyck B."/>
            <person name="Bense V."/>
            <person name="Catcheside P."/>
            <person name="Chovatia M."/>
            <person name="Cooper J."/>
            <person name="Damon W."/>
            <person name="Desjardin D."/>
            <person name="Finy P."/>
            <person name="Geml J."/>
            <person name="Haridas S."/>
            <person name="Hughes K."/>
            <person name="Justo A."/>
            <person name="Karasinski D."/>
            <person name="Kautmanova I."/>
            <person name="Kiss B."/>
            <person name="Kocsube S."/>
            <person name="Kotiranta H."/>
            <person name="LaButti K.M."/>
            <person name="Lechner B.E."/>
            <person name="Liimatainen K."/>
            <person name="Lipzen A."/>
            <person name="Lukacs Z."/>
            <person name="Mihaltcheva S."/>
            <person name="Morgado L.N."/>
            <person name="Niskanen T."/>
            <person name="Noordeloos M.E."/>
            <person name="Ohm R.A."/>
            <person name="Ortiz-Santana B."/>
            <person name="Ovrebo C."/>
            <person name="Racz N."/>
            <person name="Riley R."/>
            <person name="Savchenko A."/>
            <person name="Shiryaev A."/>
            <person name="Soop K."/>
            <person name="Spirin V."/>
            <person name="Szebenyi C."/>
            <person name="Tomsovsky M."/>
            <person name="Tulloss R.E."/>
            <person name="Uehling J."/>
            <person name="Grigoriev I.V."/>
            <person name="Vagvolgyi C."/>
            <person name="Papp T."/>
            <person name="Martin F.M."/>
            <person name="Miettinen O."/>
            <person name="Hibbett D.S."/>
            <person name="Nagy L.G."/>
        </authorList>
    </citation>
    <scope>NUCLEOTIDE SEQUENCE [LARGE SCALE GENOMIC DNA]</scope>
    <source>
        <strain evidence="1 2">HHB13444</strain>
    </source>
</reference>
<sequence length="409" mass="46059">MPPFVPPETVDHILSHMQAHRGTLCSCARVCQSWLPIARLHLFSCVSLQSVPAYDSFVRGVLHSSDMRPYLSTVRSVLLCHDIPGELPIREHAHRLFLLEFSGQLPVMDHLSLMNLDWSADIPRCSEPLLLSTFPSLTSLALFACSLPSFSFLRRTLTAIPSLTALYIHEVTWRETEAVGPSTCTWTRPTLANFFFEYSFYTPCTDQLLLWLSQTRSQSSIHNLRFHPGGHMDGSAPYNAHVLSLTERIFLKVIAPHIKYASLTPIVNVAQCTWSNVCKLLVDATRYGTRWADLFGLLRTTPRLRILQIKINSSHVNTRNPPEACIEDHEIKELDSILGQERQKALERAEFLVVVSERDAKALIFAELIERLPTLHGSNVLAMEVEGRNVVDAPSDNRSRGLEDVQSGL</sequence>
<gene>
    <name evidence="1" type="ORF">K466DRAFT_237013</name>
</gene>
<dbReference type="InParanoid" id="A0A5C3PRW8"/>
<dbReference type="Proteomes" id="UP000308197">
    <property type="component" value="Unassembled WGS sequence"/>
</dbReference>